<evidence type="ECO:0000256" key="4">
    <source>
        <dbReference type="ARBA" id="ARBA00023239"/>
    </source>
</evidence>
<protein>
    <submittedName>
        <fullName evidence="7">Allantoicase</fullName>
    </submittedName>
</protein>
<dbReference type="CDD" id="cd20298">
    <property type="entry name" value="cupin_UAH"/>
    <property type="match status" value="1"/>
</dbReference>
<accession>A0ABR1K5I1</accession>
<name>A0ABR1K5I1_9AGAR</name>
<comment type="subunit">
    <text evidence="2">Homodimer.</text>
</comment>
<keyword evidence="3" id="KW-0659">Purine metabolism</keyword>
<dbReference type="InterPro" id="IPR011051">
    <property type="entry name" value="RmlC_Cupin_sf"/>
</dbReference>
<gene>
    <name evidence="7" type="primary">DAL2</name>
    <name evidence="7" type="ORF">VKT23_000814</name>
</gene>
<reference evidence="7 8" key="1">
    <citation type="submission" date="2024-01" db="EMBL/GenBank/DDBJ databases">
        <title>A draft genome for the cacao thread blight pathogen Marasmiellus scandens.</title>
        <authorList>
            <person name="Baruah I.K."/>
            <person name="Leung J."/>
            <person name="Bukari Y."/>
            <person name="Amoako-Attah I."/>
            <person name="Meinhardt L.W."/>
            <person name="Bailey B.A."/>
            <person name="Cohen S.P."/>
        </authorList>
    </citation>
    <scope>NUCLEOTIDE SEQUENCE [LARGE SCALE GENOMIC DNA]</scope>
    <source>
        <strain evidence="7 8">GH-19</strain>
    </source>
</reference>
<evidence type="ECO:0000313" key="8">
    <source>
        <dbReference type="Proteomes" id="UP001498398"/>
    </source>
</evidence>
<dbReference type="SUPFAM" id="SSF49785">
    <property type="entry name" value="Galactose-binding domain-like"/>
    <property type="match status" value="2"/>
</dbReference>
<dbReference type="Gene3D" id="2.60.120.480">
    <property type="entry name" value="Ureidoglycolate hydrolase"/>
    <property type="match status" value="1"/>
</dbReference>
<dbReference type="HAMAP" id="MF_00813">
    <property type="entry name" value="Allantoicase"/>
    <property type="match status" value="1"/>
</dbReference>
<dbReference type="Pfam" id="PF03561">
    <property type="entry name" value="Allantoicase"/>
    <property type="match status" value="2"/>
</dbReference>
<dbReference type="InterPro" id="IPR005164">
    <property type="entry name" value="Allantoicase"/>
</dbReference>
<dbReference type="SUPFAM" id="SSF51182">
    <property type="entry name" value="RmlC-like cupins"/>
    <property type="match status" value="1"/>
</dbReference>
<organism evidence="7 8">
    <name type="scientific">Marasmiellus scandens</name>
    <dbReference type="NCBI Taxonomy" id="2682957"/>
    <lineage>
        <taxon>Eukaryota</taxon>
        <taxon>Fungi</taxon>
        <taxon>Dikarya</taxon>
        <taxon>Basidiomycota</taxon>
        <taxon>Agaricomycotina</taxon>
        <taxon>Agaricomycetes</taxon>
        <taxon>Agaricomycetidae</taxon>
        <taxon>Agaricales</taxon>
        <taxon>Marasmiineae</taxon>
        <taxon>Omphalotaceae</taxon>
        <taxon>Marasmiellus</taxon>
    </lineage>
</organism>
<dbReference type="Pfam" id="PF04115">
    <property type="entry name" value="Ureidogly_lyase"/>
    <property type="match status" value="1"/>
</dbReference>
<dbReference type="NCBIfam" id="TIGR02961">
    <property type="entry name" value="allantoicase"/>
    <property type="match status" value="1"/>
</dbReference>
<proteinExistence type="inferred from homology"/>
<dbReference type="PANTHER" id="PTHR12045">
    <property type="entry name" value="ALLANTOICASE"/>
    <property type="match status" value="1"/>
</dbReference>
<evidence type="ECO:0000256" key="5">
    <source>
        <dbReference type="ARBA" id="ARBA00047684"/>
    </source>
</evidence>
<dbReference type="InterPro" id="IPR047233">
    <property type="entry name" value="UAH_cupin"/>
</dbReference>
<dbReference type="EMBL" id="JBANRG010000001">
    <property type="protein sequence ID" value="KAK7472703.1"/>
    <property type="molecule type" value="Genomic_DNA"/>
</dbReference>
<dbReference type="InterPro" id="IPR008979">
    <property type="entry name" value="Galactose-bd-like_sf"/>
</dbReference>
<dbReference type="Proteomes" id="UP001498398">
    <property type="component" value="Unassembled WGS sequence"/>
</dbReference>
<evidence type="ECO:0000313" key="7">
    <source>
        <dbReference type="EMBL" id="KAK7472703.1"/>
    </source>
</evidence>
<comment type="catalytic activity">
    <reaction evidence="5">
        <text>(S)-ureidoglycolate = urea + glyoxylate</text>
        <dbReference type="Rhea" id="RHEA:11304"/>
        <dbReference type="ChEBI" id="CHEBI:16199"/>
        <dbReference type="ChEBI" id="CHEBI:36655"/>
        <dbReference type="ChEBI" id="CHEBI:57296"/>
        <dbReference type="EC" id="4.3.2.3"/>
    </reaction>
</comment>
<dbReference type="InterPro" id="IPR007247">
    <property type="entry name" value="Ureidogly_lyase"/>
</dbReference>
<sequence>MAQSIPLDSYSEVFSATTELSSVAIGGRIVSVSDEFFAEAYHLLLVQPAPSLKGQFGPNGALYSGWESRRHNPTHDWCIIKLGTSGTIVGFDIDTSHFNGNEAPHVSVQAFYDPSSEDPTVDDPRWTEVLPKVSLGPNAHHLFTVPGAPAATFVKLNMYPDGGIARFRVYGHVTPIIPVSADDLFDLAYVFAGGRVEFVSDQHFGVGSNLILPGRGKDMGDGWETKRSRQPGHKDWVIIKLAVPGLLQHVEIDTAHFKGNFPESCEIHALYSENDIDWVVGRGEDKDWQPILPRTKLGPHRQHYFQLENVQDKKYTHIKVTIHPDGGIKRVRVYGRRADVESTGALDQGSVAPIATEGILSGTTLSQTSKSMTKVLPVLPLTPEAFAPFGQVIQAYGDHTAAPKGIKITQANAGTASKFHKLALLASSYPAGSGATSGLSVYRCQPLKDVSPDGIAELKALERHPFTNQAFVPMGSGPGEGLEDPAKRYLVVVAHNGQDDRPDLSTVRAFVASTAQGIVYNTAVWHEFQYRFIDSPFSPVYRIVQTNQ</sequence>
<comment type="caution">
    <text evidence="7">The sequence shown here is derived from an EMBL/GenBank/DDBJ whole genome shotgun (WGS) entry which is preliminary data.</text>
</comment>
<evidence type="ECO:0000256" key="1">
    <source>
        <dbReference type="ARBA" id="ARBA00009242"/>
    </source>
</evidence>
<dbReference type="InterPro" id="IPR024060">
    <property type="entry name" value="Ureidoglycolate_lyase_dom_sf"/>
</dbReference>
<dbReference type="InterPro" id="IPR015908">
    <property type="entry name" value="Allantoicase_dom"/>
</dbReference>
<keyword evidence="8" id="KW-1185">Reference proteome</keyword>
<dbReference type="PANTHER" id="PTHR12045:SF3">
    <property type="entry name" value="INACTIVE ALLANTOICASE-RELATED"/>
    <property type="match status" value="1"/>
</dbReference>
<keyword evidence="4" id="KW-0456">Lyase</keyword>
<feature type="domain" description="Allantoicase" evidence="6">
    <location>
        <begin position="193"/>
        <end position="337"/>
    </location>
</feature>
<dbReference type="Gene3D" id="2.60.120.260">
    <property type="entry name" value="Galactose-binding domain-like"/>
    <property type="match status" value="2"/>
</dbReference>
<evidence type="ECO:0000256" key="3">
    <source>
        <dbReference type="ARBA" id="ARBA00022631"/>
    </source>
</evidence>
<evidence type="ECO:0000259" key="6">
    <source>
        <dbReference type="Pfam" id="PF03561"/>
    </source>
</evidence>
<comment type="similarity">
    <text evidence="1">Belongs to the allantoicase family.</text>
</comment>
<evidence type="ECO:0000256" key="2">
    <source>
        <dbReference type="ARBA" id="ARBA00011738"/>
    </source>
</evidence>
<feature type="domain" description="Allantoicase" evidence="6">
    <location>
        <begin position="26"/>
        <end position="173"/>
    </location>
</feature>